<gene>
    <name evidence="7" type="ORF">GCM10022279_06420</name>
</gene>
<keyword evidence="8" id="KW-1185">Reference proteome</keyword>
<protein>
    <submittedName>
        <fullName evidence="7">ATP synthase subunit I</fullName>
    </submittedName>
</protein>
<keyword evidence="4 6" id="KW-1133">Transmembrane helix</keyword>
<sequence>MQRDSFRQSDACDSAFEDAQDDFKPLTPQEAQEWRKRHPALSVWRIVGGQALVGVLVVLVAWLLTRQPSVAWSAGYGALSVLLPSTLFARAMARKRDDAGAVVAGFLGWELVKIALTIAMLVAAPRLVAGLSWLALLAGMVVVMKMYWIALAGWSGRRRNG</sequence>
<name>A0ABP7QPK0_9BURK</name>
<feature type="transmembrane region" description="Helical" evidence="6">
    <location>
        <begin position="130"/>
        <end position="154"/>
    </location>
</feature>
<dbReference type="Pfam" id="PF03899">
    <property type="entry name" value="ATP-synt_I"/>
    <property type="match status" value="1"/>
</dbReference>
<feature type="transmembrane region" description="Helical" evidence="6">
    <location>
        <begin position="70"/>
        <end position="89"/>
    </location>
</feature>
<keyword evidence="5 6" id="KW-0472">Membrane</keyword>
<reference evidence="8" key="1">
    <citation type="journal article" date="2019" name="Int. J. Syst. Evol. Microbiol.">
        <title>The Global Catalogue of Microorganisms (GCM) 10K type strain sequencing project: providing services to taxonomists for standard genome sequencing and annotation.</title>
        <authorList>
            <consortium name="The Broad Institute Genomics Platform"/>
            <consortium name="The Broad Institute Genome Sequencing Center for Infectious Disease"/>
            <person name="Wu L."/>
            <person name="Ma J."/>
        </authorList>
    </citation>
    <scope>NUCLEOTIDE SEQUENCE [LARGE SCALE GENOMIC DNA]</scope>
    <source>
        <strain evidence="8">JCM 17561</strain>
    </source>
</reference>
<evidence type="ECO:0000256" key="1">
    <source>
        <dbReference type="ARBA" id="ARBA00004651"/>
    </source>
</evidence>
<keyword evidence="3 6" id="KW-0812">Transmembrane</keyword>
<evidence type="ECO:0000256" key="2">
    <source>
        <dbReference type="ARBA" id="ARBA00022475"/>
    </source>
</evidence>
<dbReference type="Proteomes" id="UP001501627">
    <property type="component" value="Unassembled WGS sequence"/>
</dbReference>
<evidence type="ECO:0000313" key="8">
    <source>
        <dbReference type="Proteomes" id="UP001501627"/>
    </source>
</evidence>
<evidence type="ECO:0000313" key="7">
    <source>
        <dbReference type="EMBL" id="GAA3986034.1"/>
    </source>
</evidence>
<evidence type="ECO:0000256" key="5">
    <source>
        <dbReference type="ARBA" id="ARBA00023136"/>
    </source>
</evidence>
<dbReference type="RefSeq" id="WP_103045756.1">
    <property type="nucleotide sequence ID" value="NZ_BAABBP010000004.1"/>
</dbReference>
<accession>A0ABP7QPK0</accession>
<dbReference type="InterPro" id="IPR005598">
    <property type="entry name" value="ATP_synth_I"/>
</dbReference>
<keyword evidence="2" id="KW-1003">Cell membrane</keyword>
<feature type="transmembrane region" description="Helical" evidence="6">
    <location>
        <begin position="43"/>
        <end position="64"/>
    </location>
</feature>
<proteinExistence type="predicted"/>
<comment type="caution">
    <text evidence="7">The sequence shown here is derived from an EMBL/GenBank/DDBJ whole genome shotgun (WGS) entry which is preliminary data.</text>
</comment>
<evidence type="ECO:0000256" key="6">
    <source>
        <dbReference type="SAM" id="Phobius"/>
    </source>
</evidence>
<organism evidence="7 8">
    <name type="scientific">Comamonas faecalis</name>
    <dbReference type="NCBI Taxonomy" id="1387849"/>
    <lineage>
        <taxon>Bacteria</taxon>
        <taxon>Pseudomonadati</taxon>
        <taxon>Pseudomonadota</taxon>
        <taxon>Betaproteobacteria</taxon>
        <taxon>Burkholderiales</taxon>
        <taxon>Comamonadaceae</taxon>
        <taxon>Comamonas</taxon>
    </lineage>
</organism>
<evidence type="ECO:0000256" key="4">
    <source>
        <dbReference type="ARBA" id="ARBA00022989"/>
    </source>
</evidence>
<dbReference type="EMBL" id="BAABBP010000004">
    <property type="protein sequence ID" value="GAA3986034.1"/>
    <property type="molecule type" value="Genomic_DNA"/>
</dbReference>
<comment type="subcellular location">
    <subcellularLocation>
        <location evidence="1">Cell membrane</location>
        <topology evidence="1">Multi-pass membrane protein</topology>
    </subcellularLocation>
</comment>
<feature type="transmembrane region" description="Helical" evidence="6">
    <location>
        <begin position="101"/>
        <end position="124"/>
    </location>
</feature>
<evidence type="ECO:0000256" key="3">
    <source>
        <dbReference type="ARBA" id="ARBA00022692"/>
    </source>
</evidence>